<dbReference type="InterPro" id="IPR035979">
    <property type="entry name" value="RBD_domain_sf"/>
</dbReference>
<dbReference type="AlphaFoldDB" id="A0A9K3NAU6"/>
<evidence type="ECO:0000313" key="3">
    <source>
        <dbReference type="EMBL" id="KAF5793657.1"/>
    </source>
</evidence>
<dbReference type="CDD" id="cd00590">
    <property type="entry name" value="RRM_SF"/>
    <property type="match status" value="1"/>
</dbReference>
<dbReference type="PANTHER" id="PTHR34427:SF5">
    <property type="entry name" value="DUF4283 DOMAIN-CONTAINING PROTEIN"/>
    <property type="match status" value="1"/>
</dbReference>
<dbReference type="PANTHER" id="PTHR34427">
    <property type="entry name" value="DUF4283 DOMAIN PROTEIN"/>
    <property type="match status" value="1"/>
</dbReference>
<dbReference type="SUPFAM" id="SSF54928">
    <property type="entry name" value="RNA-binding domain, RBD"/>
    <property type="match status" value="1"/>
</dbReference>
<comment type="caution">
    <text evidence="3">The sequence shown here is derived from an EMBL/GenBank/DDBJ whole genome shotgun (WGS) entry which is preliminary data.</text>
</comment>
<protein>
    <submittedName>
        <fullName evidence="3">RNA recognition motif domain, nucleotide-binding alpha-beta plait domain superfamily</fullName>
    </submittedName>
</protein>
<dbReference type="SMART" id="SM00360">
    <property type="entry name" value="RRM"/>
    <property type="match status" value="1"/>
</dbReference>
<organism evidence="3 4">
    <name type="scientific">Helianthus annuus</name>
    <name type="common">Common sunflower</name>
    <dbReference type="NCBI Taxonomy" id="4232"/>
    <lineage>
        <taxon>Eukaryota</taxon>
        <taxon>Viridiplantae</taxon>
        <taxon>Streptophyta</taxon>
        <taxon>Embryophyta</taxon>
        <taxon>Tracheophyta</taxon>
        <taxon>Spermatophyta</taxon>
        <taxon>Magnoliopsida</taxon>
        <taxon>eudicotyledons</taxon>
        <taxon>Gunneridae</taxon>
        <taxon>Pentapetalae</taxon>
        <taxon>asterids</taxon>
        <taxon>campanulids</taxon>
        <taxon>Asterales</taxon>
        <taxon>Asteraceae</taxon>
        <taxon>Asteroideae</taxon>
        <taxon>Heliantheae alliance</taxon>
        <taxon>Heliantheae</taxon>
        <taxon>Helianthus</taxon>
    </lineage>
</organism>
<dbReference type="GO" id="GO:0003723">
    <property type="term" value="F:RNA binding"/>
    <property type="evidence" value="ECO:0007669"/>
    <property type="project" value="UniProtKB-UniRule"/>
</dbReference>
<accession>A0A9K3NAU6</accession>
<dbReference type="Pfam" id="PF00076">
    <property type="entry name" value="RRM_1"/>
    <property type="match status" value="1"/>
</dbReference>
<dbReference type="InterPro" id="IPR012677">
    <property type="entry name" value="Nucleotide-bd_a/b_plait_sf"/>
</dbReference>
<dbReference type="Proteomes" id="UP000215914">
    <property type="component" value="Unassembled WGS sequence"/>
</dbReference>
<dbReference type="PROSITE" id="PS50102">
    <property type="entry name" value="RRM"/>
    <property type="match status" value="1"/>
</dbReference>
<sequence length="356" mass="40141">MADRNSVTKFFVSNLPEGCNPWELRKALEGFGELVGTFVAKKRDKNGCRFGFASFKDVKDRFDMEKTLRGVKMGDYKLKINIARFAVENAGFLDHPEVKAQGPKAAGISEDLRSFKFRDFRSYSDVLGMGSSKGGGGVDCATEGRAEGEASKSIVAPDRTEAFSDLYDLAVIGRTVNLETLVDFDKLMRIAKVDFSRIQYLGGLTILISFIDISAASRFLEAKNLWEPWFTKLETWKGQSLHLERVAWLKLSGIPLHLLDTDFLSQIGALFGKVLHVPKGLEEEQDLSVCRVGILAGEANRINEVVTVKWKHRLYRTWVEEELDDWIPDCLGASWKFPCMRTEKVAALVKRWKVKE</sequence>
<dbReference type="EMBL" id="MNCJ02000323">
    <property type="protein sequence ID" value="KAF5793657.1"/>
    <property type="molecule type" value="Genomic_DNA"/>
</dbReference>
<keyword evidence="4" id="KW-1185">Reference proteome</keyword>
<name>A0A9K3NAU6_HELAN</name>
<feature type="domain" description="RRM" evidence="2">
    <location>
        <begin position="8"/>
        <end position="85"/>
    </location>
</feature>
<reference evidence="3" key="2">
    <citation type="submission" date="2020-06" db="EMBL/GenBank/DDBJ databases">
        <title>Helianthus annuus Genome sequencing and assembly Release 2.</title>
        <authorList>
            <person name="Gouzy J."/>
            <person name="Langlade N."/>
            <person name="Munos S."/>
        </authorList>
    </citation>
    <scope>NUCLEOTIDE SEQUENCE</scope>
    <source>
        <tissue evidence="3">Leaves</tissue>
    </source>
</reference>
<evidence type="ECO:0000256" key="1">
    <source>
        <dbReference type="PROSITE-ProRule" id="PRU00176"/>
    </source>
</evidence>
<dbReference type="Gramene" id="mRNA:HanXRQr2_Chr08g0318931">
    <property type="protein sequence ID" value="mRNA:HanXRQr2_Chr08g0318931"/>
    <property type="gene ID" value="HanXRQr2_Chr08g0318931"/>
</dbReference>
<reference evidence="3" key="1">
    <citation type="journal article" date="2017" name="Nature">
        <title>The sunflower genome provides insights into oil metabolism, flowering and Asterid evolution.</title>
        <authorList>
            <person name="Badouin H."/>
            <person name="Gouzy J."/>
            <person name="Grassa C.J."/>
            <person name="Murat F."/>
            <person name="Staton S.E."/>
            <person name="Cottret L."/>
            <person name="Lelandais-Briere C."/>
            <person name="Owens G.L."/>
            <person name="Carrere S."/>
            <person name="Mayjonade B."/>
            <person name="Legrand L."/>
            <person name="Gill N."/>
            <person name="Kane N.C."/>
            <person name="Bowers J.E."/>
            <person name="Hubner S."/>
            <person name="Bellec A."/>
            <person name="Berard A."/>
            <person name="Berges H."/>
            <person name="Blanchet N."/>
            <person name="Boniface M.C."/>
            <person name="Brunel D."/>
            <person name="Catrice O."/>
            <person name="Chaidir N."/>
            <person name="Claudel C."/>
            <person name="Donnadieu C."/>
            <person name="Faraut T."/>
            <person name="Fievet G."/>
            <person name="Helmstetter N."/>
            <person name="King M."/>
            <person name="Knapp S.J."/>
            <person name="Lai Z."/>
            <person name="Le Paslier M.C."/>
            <person name="Lippi Y."/>
            <person name="Lorenzon L."/>
            <person name="Mandel J.R."/>
            <person name="Marage G."/>
            <person name="Marchand G."/>
            <person name="Marquand E."/>
            <person name="Bret-Mestries E."/>
            <person name="Morien E."/>
            <person name="Nambeesan S."/>
            <person name="Nguyen T."/>
            <person name="Pegot-Espagnet P."/>
            <person name="Pouilly N."/>
            <person name="Raftis F."/>
            <person name="Sallet E."/>
            <person name="Schiex T."/>
            <person name="Thomas J."/>
            <person name="Vandecasteele C."/>
            <person name="Vares D."/>
            <person name="Vear F."/>
            <person name="Vautrin S."/>
            <person name="Crespi M."/>
            <person name="Mangin B."/>
            <person name="Burke J.M."/>
            <person name="Salse J."/>
            <person name="Munos S."/>
            <person name="Vincourt P."/>
            <person name="Rieseberg L.H."/>
            <person name="Langlade N.B."/>
        </authorList>
    </citation>
    <scope>NUCLEOTIDE SEQUENCE</scope>
    <source>
        <tissue evidence="3">Leaves</tissue>
    </source>
</reference>
<dbReference type="InterPro" id="IPR000504">
    <property type="entry name" value="RRM_dom"/>
</dbReference>
<evidence type="ECO:0000313" key="4">
    <source>
        <dbReference type="Proteomes" id="UP000215914"/>
    </source>
</evidence>
<gene>
    <name evidence="3" type="ORF">HanXRQr2_Chr08g0318931</name>
</gene>
<keyword evidence="1" id="KW-0694">RNA-binding</keyword>
<proteinExistence type="predicted"/>
<dbReference type="Gene3D" id="3.30.70.330">
    <property type="match status" value="1"/>
</dbReference>
<evidence type="ECO:0000259" key="2">
    <source>
        <dbReference type="PROSITE" id="PS50102"/>
    </source>
</evidence>